<dbReference type="AlphaFoldDB" id="A0AAD1YR92"/>
<gene>
    <name evidence="2" type="ORF">FPE_LOCUS2237</name>
</gene>
<proteinExistence type="predicted"/>
<dbReference type="SUPFAM" id="SSF47473">
    <property type="entry name" value="EF-hand"/>
    <property type="match status" value="1"/>
</dbReference>
<sequence length="158" mass="17174">MISVYPYGSPPPSQSRSSSLYSPPPPPPCQSSGDTPVGAPHSAFPPGINPNVITGFQLTDRAGNGFIDDKELQLALSSDNQSFSLSTIHLLVYLSTNTNNRKIVSIGDRGSVVSIRWWVGEGWDLGWSERRDGWVGLCERDGESSRGGFVELWLLDLP</sequence>
<name>A0AAD1YR92_9LAMI</name>
<dbReference type="Proteomes" id="UP000834106">
    <property type="component" value="Chromosome 1"/>
</dbReference>
<feature type="region of interest" description="Disordered" evidence="1">
    <location>
        <begin position="1"/>
        <end position="44"/>
    </location>
</feature>
<organism evidence="2 3">
    <name type="scientific">Fraxinus pennsylvanica</name>
    <dbReference type="NCBI Taxonomy" id="56036"/>
    <lineage>
        <taxon>Eukaryota</taxon>
        <taxon>Viridiplantae</taxon>
        <taxon>Streptophyta</taxon>
        <taxon>Embryophyta</taxon>
        <taxon>Tracheophyta</taxon>
        <taxon>Spermatophyta</taxon>
        <taxon>Magnoliopsida</taxon>
        <taxon>eudicotyledons</taxon>
        <taxon>Gunneridae</taxon>
        <taxon>Pentapetalae</taxon>
        <taxon>asterids</taxon>
        <taxon>lamiids</taxon>
        <taxon>Lamiales</taxon>
        <taxon>Oleaceae</taxon>
        <taxon>Oleeae</taxon>
        <taxon>Fraxinus</taxon>
    </lineage>
</organism>
<accession>A0AAD1YR92</accession>
<protein>
    <recommendedName>
        <fullName evidence="4">EF-hand domain-containing protein</fullName>
    </recommendedName>
</protein>
<dbReference type="InterPro" id="IPR011992">
    <property type="entry name" value="EF-hand-dom_pair"/>
</dbReference>
<dbReference type="InterPro" id="IPR044590">
    <property type="entry name" value="CML48/49/50"/>
</dbReference>
<evidence type="ECO:0000256" key="1">
    <source>
        <dbReference type="SAM" id="MobiDB-lite"/>
    </source>
</evidence>
<keyword evidence="3" id="KW-1185">Reference proteome</keyword>
<evidence type="ECO:0000313" key="2">
    <source>
        <dbReference type="EMBL" id="CAI9754806.1"/>
    </source>
</evidence>
<dbReference type="EMBL" id="OU503036">
    <property type="protein sequence ID" value="CAI9754806.1"/>
    <property type="molecule type" value="Genomic_DNA"/>
</dbReference>
<evidence type="ECO:0000313" key="3">
    <source>
        <dbReference type="Proteomes" id="UP000834106"/>
    </source>
</evidence>
<dbReference type="PANTHER" id="PTHR46824">
    <property type="entry name" value="CALCIUM-BINDING PROTEIN CML48-RELATED"/>
    <property type="match status" value="1"/>
</dbReference>
<evidence type="ECO:0008006" key="4">
    <source>
        <dbReference type="Google" id="ProtNLM"/>
    </source>
</evidence>
<reference evidence="2" key="1">
    <citation type="submission" date="2023-05" db="EMBL/GenBank/DDBJ databases">
        <authorList>
            <person name="Huff M."/>
        </authorList>
    </citation>
    <scope>NUCLEOTIDE SEQUENCE</scope>
</reference>
<dbReference type="PANTHER" id="PTHR46824:SF2">
    <property type="entry name" value="CALCIUM-BINDING PROTEIN CML48-RELATED"/>
    <property type="match status" value="1"/>
</dbReference>